<dbReference type="GO" id="GO:0019171">
    <property type="term" value="F:(3R)-hydroxyacyl-[acyl-carrier-protein] dehydratase activity"/>
    <property type="evidence" value="ECO:0007669"/>
    <property type="project" value="TreeGrafter"/>
</dbReference>
<gene>
    <name evidence="2" type="ORF">CRI93_03245</name>
</gene>
<dbReference type="EMBL" id="PDEP01000002">
    <property type="protein sequence ID" value="PEN08786.1"/>
    <property type="molecule type" value="Genomic_DNA"/>
</dbReference>
<sequence>MARTYDQIEVGDSYSIQRFISAEDVDTFADITGDDNPVHVDPDYAKEHSRFSKPVVHGVFLLGLISKVLGRDFPGHGSIAVGISCRFLRPVPVGSEVTVEIQVASKNEERQHVKVRTYIYLDGKMALGGEGTVIPPSPEDVAWAEAHENEPHEDETT</sequence>
<accession>A0A2H3NP40</accession>
<dbReference type="Proteomes" id="UP000221024">
    <property type="component" value="Unassembled WGS sequence"/>
</dbReference>
<feature type="domain" description="MaoC-like" evidence="1">
    <location>
        <begin position="17"/>
        <end position="118"/>
    </location>
</feature>
<dbReference type="SUPFAM" id="SSF54637">
    <property type="entry name" value="Thioesterase/thiol ester dehydrase-isomerase"/>
    <property type="match status" value="1"/>
</dbReference>
<name>A0A2H3NP40_9BACT</name>
<evidence type="ECO:0000313" key="2">
    <source>
        <dbReference type="EMBL" id="PEN08786.1"/>
    </source>
</evidence>
<proteinExistence type="predicted"/>
<evidence type="ECO:0000259" key="1">
    <source>
        <dbReference type="Pfam" id="PF01575"/>
    </source>
</evidence>
<dbReference type="Pfam" id="PF01575">
    <property type="entry name" value="MaoC_dehydratas"/>
    <property type="match status" value="1"/>
</dbReference>
<dbReference type="InterPro" id="IPR002539">
    <property type="entry name" value="MaoC-like_dom"/>
</dbReference>
<evidence type="ECO:0000313" key="3">
    <source>
        <dbReference type="Proteomes" id="UP000221024"/>
    </source>
</evidence>
<dbReference type="GO" id="GO:0006633">
    <property type="term" value="P:fatty acid biosynthetic process"/>
    <property type="evidence" value="ECO:0007669"/>
    <property type="project" value="TreeGrafter"/>
</dbReference>
<dbReference type="AlphaFoldDB" id="A0A2H3NP40"/>
<protein>
    <submittedName>
        <fullName evidence="2">Dehydratase</fullName>
    </submittedName>
</protein>
<dbReference type="PANTHER" id="PTHR43437">
    <property type="entry name" value="HYDROXYACYL-THIOESTER DEHYDRATASE TYPE 2, MITOCHONDRIAL-RELATED"/>
    <property type="match status" value="1"/>
</dbReference>
<dbReference type="InterPro" id="IPR050965">
    <property type="entry name" value="UPF0336/Enoyl-CoA_hydratase"/>
</dbReference>
<comment type="caution">
    <text evidence="2">The sequence shown here is derived from an EMBL/GenBank/DDBJ whole genome shotgun (WGS) entry which is preliminary data.</text>
</comment>
<dbReference type="PANTHER" id="PTHR43437:SF3">
    <property type="entry name" value="HYDROXYACYL-THIOESTER DEHYDRATASE TYPE 2, MITOCHONDRIAL"/>
    <property type="match status" value="1"/>
</dbReference>
<reference evidence="2 3" key="1">
    <citation type="submission" date="2017-10" db="EMBL/GenBank/DDBJ databases">
        <title>Draft genome of Longimonas halophila.</title>
        <authorList>
            <person name="Goh K.M."/>
            <person name="Shamsir M.S."/>
            <person name="Lim S.W."/>
        </authorList>
    </citation>
    <scope>NUCLEOTIDE SEQUENCE [LARGE SCALE GENOMIC DNA]</scope>
    <source>
        <strain evidence="2 3">KCTC 42399</strain>
    </source>
</reference>
<dbReference type="OrthoDB" id="9801625at2"/>
<organism evidence="2 3">
    <name type="scientific">Longimonas halophila</name>
    <dbReference type="NCBI Taxonomy" id="1469170"/>
    <lineage>
        <taxon>Bacteria</taxon>
        <taxon>Pseudomonadati</taxon>
        <taxon>Rhodothermota</taxon>
        <taxon>Rhodothermia</taxon>
        <taxon>Rhodothermales</taxon>
        <taxon>Salisaetaceae</taxon>
        <taxon>Longimonas</taxon>
    </lineage>
</organism>
<keyword evidence="3" id="KW-1185">Reference proteome</keyword>
<dbReference type="RefSeq" id="WP_098061181.1">
    <property type="nucleotide sequence ID" value="NZ_PDEP01000002.1"/>
</dbReference>
<dbReference type="InterPro" id="IPR029069">
    <property type="entry name" value="HotDog_dom_sf"/>
</dbReference>
<dbReference type="CDD" id="cd03449">
    <property type="entry name" value="R_hydratase"/>
    <property type="match status" value="1"/>
</dbReference>
<dbReference type="Gene3D" id="3.10.129.10">
    <property type="entry name" value="Hotdog Thioesterase"/>
    <property type="match status" value="1"/>
</dbReference>